<accession>A0ABR3KLW3</accession>
<feature type="region of interest" description="Disordered" evidence="1">
    <location>
        <begin position="1"/>
        <end position="20"/>
    </location>
</feature>
<proteinExistence type="predicted"/>
<dbReference type="EMBL" id="JBEUSY010000254">
    <property type="protein sequence ID" value="KAL1240819.1"/>
    <property type="molecule type" value="Genomic_DNA"/>
</dbReference>
<evidence type="ECO:0000313" key="3">
    <source>
        <dbReference type="Proteomes" id="UP001558632"/>
    </source>
</evidence>
<gene>
    <name evidence="2" type="ORF">TSPI_02677</name>
</gene>
<feature type="compositionally biased region" description="Basic and acidic residues" evidence="1">
    <location>
        <begin position="1"/>
        <end position="12"/>
    </location>
</feature>
<reference evidence="2 3" key="1">
    <citation type="submission" date="2024-07" db="EMBL/GenBank/DDBJ databases">
        <title>Enhanced genomic and transcriptomic resources for Trichinella pseudospiralis and T. spiralis underpin the discovery of pronounced molecular differences between stages and species.</title>
        <authorList>
            <person name="Pasi K.K."/>
            <person name="La Rosa G."/>
            <person name="Gomez-Morales M.A."/>
            <person name="Tosini F."/>
            <person name="Sumanam S."/>
            <person name="Young N.D."/>
            <person name="Chang B.C."/>
            <person name="Robin G.B."/>
        </authorList>
    </citation>
    <scope>NUCLEOTIDE SEQUENCE [LARGE SCALE GENOMIC DNA]</scope>
    <source>
        <strain evidence="2">ISS534</strain>
    </source>
</reference>
<comment type="caution">
    <text evidence="2">The sequence shown here is derived from an EMBL/GenBank/DDBJ whole genome shotgun (WGS) entry which is preliminary data.</text>
</comment>
<keyword evidence="3" id="KW-1185">Reference proteome</keyword>
<protein>
    <submittedName>
        <fullName evidence="2">Period circadian protein</fullName>
    </submittedName>
</protein>
<evidence type="ECO:0000313" key="2">
    <source>
        <dbReference type="EMBL" id="KAL1240819.1"/>
    </source>
</evidence>
<sequence>MISIDGYRDGMRKNYSPPRSRASEPVVLFVTFWSYELMSWRKAETLVNKVEVRRAKLQAGFLMQTSQNQTLRDEEQVIAPDDLYQKAQWTVFQWTSVNPGHG</sequence>
<dbReference type="Proteomes" id="UP001558632">
    <property type="component" value="Unassembled WGS sequence"/>
</dbReference>
<evidence type="ECO:0000256" key="1">
    <source>
        <dbReference type="SAM" id="MobiDB-lite"/>
    </source>
</evidence>
<organism evidence="2 3">
    <name type="scientific">Trichinella spiralis</name>
    <name type="common">Trichina worm</name>
    <dbReference type="NCBI Taxonomy" id="6334"/>
    <lineage>
        <taxon>Eukaryota</taxon>
        <taxon>Metazoa</taxon>
        <taxon>Ecdysozoa</taxon>
        <taxon>Nematoda</taxon>
        <taxon>Enoplea</taxon>
        <taxon>Dorylaimia</taxon>
        <taxon>Trichinellida</taxon>
        <taxon>Trichinellidae</taxon>
        <taxon>Trichinella</taxon>
    </lineage>
</organism>
<name>A0ABR3KLW3_TRISP</name>